<evidence type="ECO:0008006" key="3">
    <source>
        <dbReference type="Google" id="ProtNLM"/>
    </source>
</evidence>
<dbReference type="EMBL" id="PYAT01000007">
    <property type="protein sequence ID" value="PSL36243.1"/>
    <property type="molecule type" value="Genomic_DNA"/>
</dbReference>
<evidence type="ECO:0000313" key="1">
    <source>
        <dbReference type="EMBL" id="PSL36243.1"/>
    </source>
</evidence>
<proteinExistence type="predicted"/>
<dbReference type="AlphaFoldDB" id="A0A2P8GQK1"/>
<gene>
    <name evidence="1" type="ORF">B0H99_10764</name>
</gene>
<dbReference type="Proteomes" id="UP000242682">
    <property type="component" value="Unassembled WGS sequence"/>
</dbReference>
<organism evidence="1 2">
    <name type="scientific">Planomicrobium soli</name>
    <dbReference type="NCBI Taxonomy" id="1176648"/>
    <lineage>
        <taxon>Bacteria</taxon>
        <taxon>Bacillati</taxon>
        <taxon>Bacillota</taxon>
        <taxon>Bacilli</taxon>
        <taxon>Bacillales</taxon>
        <taxon>Caryophanaceae</taxon>
        <taxon>Planomicrobium</taxon>
    </lineage>
</organism>
<sequence>MEKEIFIRKVVHNTEGELYQFLYLDPETGQEEPVNPFETGLFQEVEALEPELLEIRSKRGADAKGYYRGDKFVVTRGSKFAGSTSPKCPKKHVKLREHLLLEGLVVPLGRQLLVMQDIEFESPMAAMGAAIGGWVRGPHDWKKVTRD</sequence>
<name>A0A2P8GQK1_9BACL</name>
<protein>
    <recommendedName>
        <fullName evidence="3">Methionine sulfoxide reductase</fullName>
    </recommendedName>
</protein>
<comment type="caution">
    <text evidence="1">The sequence shown here is derived from an EMBL/GenBank/DDBJ whole genome shotgun (WGS) entry which is preliminary data.</text>
</comment>
<reference evidence="1 2" key="1">
    <citation type="submission" date="2018-03" db="EMBL/GenBank/DDBJ databases">
        <title>Genomic Encyclopedia of Type Strains, Phase III (KMG-III): the genomes of soil and plant-associated and newly described type strains.</title>
        <authorList>
            <person name="Whitman W."/>
        </authorList>
    </citation>
    <scope>NUCLEOTIDE SEQUENCE [LARGE SCALE GENOMIC DNA]</scope>
    <source>
        <strain evidence="1 2">CGMCC 1.12259</strain>
    </source>
</reference>
<evidence type="ECO:0000313" key="2">
    <source>
        <dbReference type="Proteomes" id="UP000242682"/>
    </source>
</evidence>
<keyword evidence="2" id="KW-1185">Reference proteome</keyword>
<dbReference type="OrthoDB" id="2427074at2"/>
<accession>A0A2P8GQK1</accession>